<name>A0A9P1M9T6_9PEZI</name>
<evidence type="ECO:0000313" key="2">
    <source>
        <dbReference type="Proteomes" id="UP000838763"/>
    </source>
</evidence>
<evidence type="ECO:0000313" key="1">
    <source>
        <dbReference type="EMBL" id="CAI4213000.1"/>
    </source>
</evidence>
<accession>A0A9P1M9T6</accession>
<organism evidence="1 2">
    <name type="scientific">Parascedosporium putredinis</name>
    <dbReference type="NCBI Taxonomy" id="1442378"/>
    <lineage>
        <taxon>Eukaryota</taxon>
        <taxon>Fungi</taxon>
        <taxon>Dikarya</taxon>
        <taxon>Ascomycota</taxon>
        <taxon>Pezizomycotina</taxon>
        <taxon>Sordariomycetes</taxon>
        <taxon>Hypocreomycetidae</taxon>
        <taxon>Microascales</taxon>
        <taxon>Microascaceae</taxon>
        <taxon>Parascedosporium</taxon>
    </lineage>
</organism>
<proteinExistence type="predicted"/>
<protein>
    <submittedName>
        <fullName evidence="1">Uncharacterized protein</fullName>
    </submittedName>
</protein>
<dbReference type="InterPro" id="IPR021851">
    <property type="entry name" value="DUF3455"/>
</dbReference>
<dbReference type="PANTHER" id="PTHR35567:SF1">
    <property type="entry name" value="CONSERVED FUNGAL PROTEIN (AFU_ORTHOLOGUE AFUA_1G14230)"/>
    <property type="match status" value="1"/>
</dbReference>
<dbReference type="PANTHER" id="PTHR35567">
    <property type="entry name" value="MALATE DEHYDROGENASE (AFU_ORTHOLOGUE AFUA_2G13800)"/>
    <property type="match status" value="1"/>
</dbReference>
<comment type="caution">
    <text evidence="1">The sequence shown here is derived from an EMBL/GenBank/DDBJ whole genome shotgun (WGS) entry which is preliminary data.</text>
</comment>
<reference evidence="1" key="1">
    <citation type="submission" date="2022-11" db="EMBL/GenBank/DDBJ databases">
        <authorList>
            <person name="Scott C."/>
            <person name="Bruce N."/>
        </authorList>
    </citation>
    <scope>NUCLEOTIDE SEQUENCE</scope>
</reference>
<dbReference type="EMBL" id="CALLCH030000006">
    <property type="protein sequence ID" value="CAI4213000.1"/>
    <property type="molecule type" value="Genomic_DNA"/>
</dbReference>
<dbReference type="AlphaFoldDB" id="A0A9P1M9T6"/>
<keyword evidence="2" id="KW-1185">Reference proteome</keyword>
<sequence>MSLGCFPPQPPLRLPPPRPRPLRTHLRLLDLGAANALDAVDHLSDYFNLLASKVQRYKSLAGSLPPATLPAPSSPSGLSLQHVAIGRGTQNYTCDPADPSAAPKAAGAVAILYDATCLASTHADLLDALSRLSISYPHPRPSRRPLLLR</sequence>
<dbReference type="Proteomes" id="UP000838763">
    <property type="component" value="Unassembled WGS sequence"/>
</dbReference>
<gene>
    <name evidence="1" type="ORF">PPNO1_LOCUS2751</name>
</gene>
<dbReference type="Pfam" id="PF11937">
    <property type="entry name" value="DUF3455"/>
    <property type="match status" value="1"/>
</dbReference>